<evidence type="ECO:0008006" key="3">
    <source>
        <dbReference type="Google" id="ProtNLM"/>
    </source>
</evidence>
<reference evidence="1 2" key="1">
    <citation type="journal article" date="2019" name="Genome Biol. Evol.">
        <title>Insights into the evolution of the New World diploid cottons (Gossypium, subgenus Houzingenia) based on genome sequencing.</title>
        <authorList>
            <person name="Grover C.E."/>
            <person name="Arick M.A. 2nd"/>
            <person name="Thrash A."/>
            <person name="Conover J.L."/>
            <person name="Sanders W.S."/>
            <person name="Peterson D.G."/>
            <person name="Frelichowski J.E."/>
            <person name="Scheffler J.A."/>
            <person name="Scheffler B.E."/>
            <person name="Wendel J.F."/>
        </authorList>
    </citation>
    <scope>NUCLEOTIDE SEQUENCE [LARGE SCALE GENOMIC DNA]</scope>
    <source>
        <strain evidence="1">0</strain>
        <tissue evidence="1">Leaf</tissue>
    </source>
</reference>
<organism evidence="1 2">
    <name type="scientific">Gossypium harknessii</name>
    <dbReference type="NCBI Taxonomy" id="34285"/>
    <lineage>
        <taxon>Eukaryota</taxon>
        <taxon>Viridiplantae</taxon>
        <taxon>Streptophyta</taxon>
        <taxon>Embryophyta</taxon>
        <taxon>Tracheophyta</taxon>
        <taxon>Spermatophyta</taxon>
        <taxon>Magnoliopsida</taxon>
        <taxon>eudicotyledons</taxon>
        <taxon>Gunneridae</taxon>
        <taxon>Pentapetalae</taxon>
        <taxon>rosids</taxon>
        <taxon>malvids</taxon>
        <taxon>Malvales</taxon>
        <taxon>Malvaceae</taxon>
        <taxon>Malvoideae</taxon>
        <taxon>Gossypium</taxon>
    </lineage>
</organism>
<sequence>MALGVEVADMEWDLSLRAQSRRALTMNSVWLREEKEGDWGRNHEGIQVLGYSVRGLRRNMGKNTTTNVGELPWMVCGDFNEILYGFKKRGDLPREEGRIEAFRKALEDCELRDMGFSRS</sequence>
<proteinExistence type="predicted"/>
<gene>
    <name evidence="1" type="ORF">Gohar_027826</name>
</gene>
<dbReference type="EMBL" id="JABFAD010284043">
    <property type="protein sequence ID" value="MBA0818429.1"/>
    <property type="molecule type" value="Genomic_DNA"/>
</dbReference>
<accession>A0A7J9I8G7</accession>
<name>A0A7J9I8G7_9ROSI</name>
<dbReference type="AlphaFoldDB" id="A0A7J9I8G7"/>
<comment type="caution">
    <text evidence="1">The sequence shown here is derived from an EMBL/GenBank/DDBJ whole genome shotgun (WGS) entry which is preliminary data.</text>
</comment>
<dbReference type="Proteomes" id="UP000593560">
    <property type="component" value="Unassembled WGS sequence"/>
</dbReference>
<evidence type="ECO:0000313" key="2">
    <source>
        <dbReference type="Proteomes" id="UP000593560"/>
    </source>
</evidence>
<keyword evidence="2" id="KW-1185">Reference proteome</keyword>
<evidence type="ECO:0000313" key="1">
    <source>
        <dbReference type="EMBL" id="MBA0818429.1"/>
    </source>
</evidence>
<protein>
    <recommendedName>
        <fullName evidence="3">Exo_endo_phos domain-containing protein</fullName>
    </recommendedName>
</protein>
<dbReference type="InterPro" id="IPR036691">
    <property type="entry name" value="Endo/exonu/phosph_ase_sf"/>
</dbReference>
<dbReference type="SUPFAM" id="SSF56219">
    <property type="entry name" value="DNase I-like"/>
    <property type="match status" value="1"/>
</dbReference>
<dbReference type="OrthoDB" id="1750221at2759"/>